<sequence>MSRVERALAAASADRLDSDRTRAVFPRRRRLRASCNSDMDMTEQRERVNRATLHSPLASAAARHRRLPRDCTPCRRATTALVPCKHAVGIVELSSSRQFRRLRKVSVELNTLAS</sequence>
<dbReference type="EMBL" id="OW152823">
    <property type="protein sequence ID" value="CAH2039903.1"/>
    <property type="molecule type" value="Genomic_DNA"/>
</dbReference>
<evidence type="ECO:0000313" key="1">
    <source>
        <dbReference type="EMBL" id="CAH2039903.1"/>
    </source>
</evidence>
<evidence type="ECO:0008006" key="3">
    <source>
        <dbReference type="Google" id="ProtNLM"/>
    </source>
</evidence>
<protein>
    <recommendedName>
        <fullName evidence="3">SWIM-type domain-containing protein</fullName>
    </recommendedName>
</protein>
<dbReference type="Proteomes" id="UP000837857">
    <property type="component" value="Chromosome 11"/>
</dbReference>
<feature type="non-terminal residue" evidence="1">
    <location>
        <position position="114"/>
    </location>
</feature>
<gene>
    <name evidence="1" type="ORF">IPOD504_LOCUS2094</name>
</gene>
<proteinExistence type="predicted"/>
<keyword evidence="2" id="KW-1185">Reference proteome</keyword>
<evidence type="ECO:0000313" key="2">
    <source>
        <dbReference type="Proteomes" id="UP000837857"/>
    </source>
</evidence>
<accession>A0ABN8HR38</accession>
<name>A0ABN8HR38_9NEOP</name>
<reference evidence="1" key="1">
    <citation type="submission" date="2022-03" db="EMBL/GenBank/DDBJ databases">
        <authorList>
            <person name="Martin H S."/>
        </authorList>
    </citation>
    <scope>NUCLEOTIDE SEQUENCE</scope>
</reference>
<organism evidence="1 2">
    <name type="scientific">Iphiclides podalirius</name>
    <name type="common">scarce swallowtail</name>
    <dbReference type="NCBI Taxonomy" id="110791"/>
    <lineage>
        <taxon>Eukaryota</taxon>
        <taxon>Metazoa</taxon>
        <taxon>Ecdysozoa</taxon>
        <taxon>Arthropoda</taxon>
        <taxon>Hexapoda</taxon>
        <taxon>Insecta</taxon>
        <taxon>Pterygota</taxon>
        <taxon>Neoptera</taxon>
        <taxon>Endopterygota</taxon>
        <taxon>Lepidoptera</taxon>
        <taxon>Glossata</taxon>
        <taxon>Ditrysia</taxon>
        <taxon>Papilionoidea</taxon>
        <taxon>Papilionidae</taxon>
        <taxon>Papilioninae</taxon>
        <taxon>Iphiclides</taxon>
    </lineage>
</organism>